<organism evidence="1 2">
    <name type="scientific">Vibrio cortegadensis</name>
    <dbReference type="NCBI Taxonomy" id="1328770"/>
    <lineage>
        <taxon>Bacteria</taxon>
        <taxon>Pseudomonadati</taxon>
        <taxon>Pseudomonadota</taxon>
        <taxon>Gammaproteobacteria</taxon>
        <taxon>Vibrionales</taxon>
        <taxon>Vibrionaceae</taxon>
        <taxon>Vibrio</taxon>
    </lineage>
</organism>
<dbReference type="RefSeq" id="WP_371730841.1">
    <property type="nucleotide sequence ID" value="NZ_JBGOOT010000013.1"/>
</dbReference>
<evidence type="ECO:0000313" key="2">
    <source>
        <dbReference type="Proteomes" id="UP001569153"/>
    </source>
</evidence>
<comment type="caution">
    <text evidence="1">The sequence shown here is derived from an EMBL/GenBank/DDBJ whole genome shotgun (WGS) entry which is preliminary data.</text>
</comment>
<proteinExistence type="predicted"/>
<sequence length="129" mass="13856">MSNIFGVYDADEELQGMISTDNEGNITEMANIDVTGHVDVVAKFDESGNAESVWTNNIFGGTNEYTPEGELSSYSVPDPMIEGVEHVFDADGELNSIDMTSELADSLEPDLVSGDSESIFGSFDMDGLV</sequence>
<accession>A0ABV4M9P9</accession>
<gene>
    <name evidence="1" type="ORF">ACED38_15315</name>
</gene>
<name>A0ABV4M9P9_9VIBR</name>
<keyword evidence="2" id="KW-1185">Reference proteome</keyword>
<reference evidence="1 2" key="1">
    <citation type="submission" date="2024-06" db="EMBL/GenBank/DDBJ databases">
        <authorList>
            <person name="Steensen K."/>
            <person name="Seneca J."/>
            <person name="Bartlau N."/>
            <person name="Yu A.X."/>
            <person name="Polz M.F."/>
        </authorList>
    </citation>
    <scope>NUCLEOTIDE SEQUENCE [LARGE SCALE GENOMIC DNA]</scope>
    <source>
        <strain evidence="1 2">FF146</strain>
    </source>
</reference>
<dbReference type="EMBL" id="JBGOOT010000013">
    <property type="protein sequence ID" value="MEZ8196243.1"/>
    <property type="molecule type" value="Genomic_DNA"/>
</dbReference>
<protein>
    <submittedName>
        <fullName evidence="1">Uncharacterized protein</fullName>
    </submittedName>
</protein>
<evidence type="ECO:0000313" key="1">
    <source>
        <dbReference type="EMBL" id="MEZ8196243.1"/>
    </source>
</evidence>
<dbReference type="Proteomes" id="UP001569153">
    <property type="component" value="Unassembled WGS sequence"/>
</dbReference>